<dbReference type="EMBL" id="MVGC01002615">
    <property type="protein sequence ID" value="RJE16802.1"/>
    <property type="molecule type" value="Genomic_DNA"/>
</dbReference>
<gene>
    <name evidence="2" type="ORF">PHISCL_10861</name>
</gene>
<comment type="caution">
    <text evidence="2">The sequence shown here is derived from an EMBL/GenBank/DDBJ whole genome shotgun (WGS) entry which is preliminary data.</text>
</comment>
<proteinExistence type="predicted"/>
<name>A0A3A2Z119_9EURO</name>
<dbReference type="GO" id="GO:0003677">
    <property type="term" value="F:DNA binding"/>
    <property type="evidence" value="ECO:0007669"/>
    <property type="project" value="InterPro"/>
</dbReference>
<organism evidence="2 3">
    <name type="scientific">Aspergillus sclerotialis</name>
    <dbReference type="NCBI Taxonomy" id="2070753"/>
    <lineage>
        <taxon>Eukaryota</taxon>
        <taxon>Fungi</taxon>
        <taxon>Dikarya</taxon>
        <taxon>Ascomycota</taxon>
        <taxon>Pezizomycotina</taxon>
        <taxon>Eurotiomycetes</taxon>
        <taxon>Eurotiomycetidae</taxon>
        <taxon>Eurotiales</taxon>
        <taxon>Aspergillaceae</taxon>
        <taxon>Aspergillus</taxon>
        <taxon>Aspergillus subgen. Polypaecilum</taxon>
    </lineage>
</organism>
<evidence type="ECO:0000313" key="2">
    <source>
        <dbReference type="EMBL" id="RJE16802.1"/>
    </source>
</evidence>
<evidence type="ECO:0000313" key="3">
    <source>
        <dbReference type="Proteomes" id="UP000266188"/>
    </source>
</evidence>
<dbReference type="GO" id="GO:0006351">
    <property type="term" value="P:DNA-templated transcription"/>
    <property type="evidence" value="ECO:0007669"/>
    <property type="project" value="InterPro"/>
</dbReference>
<sequence>MDPERSLGPEVLEQANEIAGDMEVQRYLDEEWEQLLKDRSFLRSVVKEDEEMMQLPINVQRILETARTTFRIREGTISDLHPAEVIPQVQGLLNRLLVVRGNDPISREAQENATLLFKAQLRSRSRV</sequence>
<dbReference type="GO" id="GO:0003899">
    <property type="term" value="F:DNA-directed RNA polymerase activity"/>
    <property type="evidence" value="ECO:0007669"/>
    <property type="project" value="InterPro"/>
</dbReference>
<dbReference type="GO" id="GO:0000428">
    <property type="term" value="C:DNA-directed RNA polymerase complex"/>
    <property type="evidence" value="ECO:0007669"/>
    <property type="project" value="UniProtKB-KW"/>
</dbReference>
<feature type="domain" description="RNA polymerase Rpb1" evidence="1">
    <location>
        <begin position="2"/>
        <end position="124"/>
    </location>
</feature>
<dbReference type="STRING" id="2070753.A0A3A2Z119"/>
<keyword evidence="3" id="KW-1185">Reference proteome</keyword>
<dbReference type="SUPFAM" id="SSF64484">
    <property type="entry name" value="beta and beta-prime subunits of DNA dependent RNA-polymerase"/>
    <property type="match status" value="1"/>
</dbReference>
<dbReference type="Proteomes" id="UP000266188">
    <property type="component" value="Unassembled WGS sequence"/>
</dbReference>
<dbReference type="Pfam" id="PF04992">
    <property type="entry name" value="RNA_pol_Rpb1_6"/>
    <property type="match status" value="1"/>
</dbReference>
<feature type="non-terminal residue" evidence="2">
    <location>
        <position position="127"/>
    </location>
</feature>
<protein>
    <submittedName>
        <fullName evidence="2">DNA-directed RNA polymerase</fullName>
    </submittedName>
</protein>
<reference evidence="3" key="1">
    <citation type="submission" date="2017-02" db="EMBL/GenBank/DDBJ databases">
        <authorList>
            <person name="Tafer H."/>
            <person name="Lopandic K."/>
        </authorList>
    </citation>
    <scope>NUCLEOTIDE SEQUENCE [LARGE SCALE GENOMIC DNA]</scope>
    <source>
        <strain evidence="3">CBS 366.77</strain>
    </source>
</reference>
<dbReference type="InterPro" id="IPR007075">
    <property type="entry name" value="RNA_pol_Rpb1_6"/>
</dbReference>
<keyword evidence="2" id="KW-0804">Transcription</keyword>
<dbReference type="OrthoDB" id="3038905at2759"/>
<dbReference type="AlphaFoldDB" id="A0A3A2Z119"/>
<keyword evidence="2" id="KW-0240">DNA-directed RNA polymerase</keyword>
<evidence type="ECO:0000259" key="1">
    <source>
        <dbReference type="Pfam" id="PF04992"/>
    </source>
</evidence>
<accession>A0A3A2Z119</accession>